<comment type="caution">
    <text evidence="3">The sequence shown here is derived from an EMBL/GenBank/DDBJ whole genome shotgun (WGS) entry which is preliminary data.</text>
</comment>
<keyword evidence="1" id="KW-1133">Transmembrane helix</keyword>
<feature type="transmembrane region" description="Helical" evidence="1">
    <location>
        <begin position="262"/>
        <end position="282"/>
    </location>
</feature>
<keyword evidence="1" id="KW-0812">Transmembrane</keyword>
<keyword evidence="1" id="KW-0472">Membrane</keyword>
<keyword evidence="4" id="KW-1185">Reference proteome</keyword>
<evidence type="ECO:0000256" key="1">
    <source>
        <dbReference type="SAM" id="Phobius"/>
    </source>
</evidence>
<sequence>MRPPCLSPRSHVLFLLLLLPQHTSALLLPHLRSAVSRAAAPPLVAPLLHPRATPRAPPASLFADQAGSLAGALFPASLPPYLLFLYFLCQDVNGLSDTAKAGFSSLLLFVAATVVTSIASVKSYGLSLANVDWLHGGAEQLLTYTNIAEVIGLKLTLDRFSSSSSPSSSPSSPPVVALIGGAAALTLGLTYAAAPSLGAHAAFLGGVGDLPDAWAAGFAQPQNALSLPTWVIHLSSLLEWLVAMGLVWRIGIASGNPRWKGLTWAMIPSHSSGVCACVYHFFYNAESLQFIVLMQAALTLLGNCTLAYAAWRLAVSNGWSFSLSPSAPYEAASIPSAAAPRDSGEADDTARGLLLVLAWSIGGSYAIKYGETLLPFVKDGDAATLSTAAVLMVAGVTGFNVWKWSQRSRPGADDFEGLI</sequence>
<dbReference type="AlphaFoldDB" id="A0AB34IEM4"/>
<dbReference type="InterPro" id="IPR021995">
    <property type="entry name" value="DUF3593"/>
</dbReference>
<feature type="signal peptide" evidence="2">
    <location>
        <begin position="1"/>
        <end position="25"/>
    </location>
</feature>
<keyword evidence="2" id="KW-0732">Signal</keyword>
<feature type="transmembrane region" description="Helical" evidence="1">
    <location>
        <begin position="288"/>
        <end position="311"/>
    </location>
</feature>
<dbReference type="PANTHER" id="PTHR33833:SF3">
    <property type="entry name" value="YCF49-LIKE PROTEIN"/>
    <property type="match status" value="1"/>
</dbReference>
<dbReference type="PANTHER" id="PTHR33833">
    <property type="entry name" value="NUCLEOLAR-LIKE PROTEIN-RELATED"/>
    <property type="match status" value="1"/>
</dbReference>
<feature type="transmembrane region" description="Helical" evidence="1">
    <location>
        <begin position="101"/>
        <end position="121"/>
    </location>
</feature>
<dbReference type="Pfam" id="PF12159">
    <property type="entry name" value="DUF3593"/>
    <property type="match status" value="1"/>
</dbReference>
<organism evidence="3 4">
    <name type="scientific">Prymnesium parvum</name>
    <name type="common">Toxic golden alga</name>
    <dbReference type="NCBI Taxonomy" id="97485"/>
    <lineage>
        <taxon>Eukaryota</taxon>
        <taxon>Haptista</taxon>
        <taxon>Haptophyta</taxon>
        <taxon>Prymnesiophyceae</taxon>
        <taxon>Prymnesiales</taxon>
        <taxon>Prymnesiaceae</taxon>
        <taxon>Prymnesium</taxon>
    </lineage>
</organism>
<name>A0AB34IEM4_PRYPA</name>
<evidence type="ECO:0000313" key="3">
    <source>
        <dbReference type="EMBL" id="KAL1496266.1"/>
    </source>
</evidence>
<protein>
    <submittedName>
        <fullName evidence="3">Uncharacterized protein</fullName>
    </submittedName>
</protein>
<proteinExistence type="predicted"/>
<evidence type="ECO:0000313" key="4">
    <source>
        <dbReference type="Proteomes" id="UP001515480"/>
    </source>
</evidence>
<dbReference type="InterPro" id="IPR019634">
    <property type="entry name" value="Uncharacterised_Ycf49"/>
</dbReference>
<reference evidence="3 4" key="1">
    <citation type="journal article" date="2024" name="Science">
        <title>Giant polyketide synthase enzymes in the biosynthesis of giant marine polyether toxins.</title>
        <authorList>
            <person name="Fallon T.R."/>
            <person name="Shende V.V."/>
            <person name="Wierzbicki I.H."/>
            <person name="Pendleton A.L."/>
            <person name="Watervoot N.F."/>
            <person name="Auber R.P."/>
            <person name="Gonzalez D.J."/>
            <person name="Wisecaver J.H."/>
            <person name="Moore B.S."/>
        </authorList>
    </citation>
    <scope>NUCLEOTIDE SEQUENCE [LARGE SCALE GENOMIC DNA]</scope>
    <source>
        <strain evidence="3 4">12B1</strain>
    </source>
</reference>
<accession>A0AB34IEM4</accession>
<gene>
    <name evidence="3" type="ORF">AB1Y20_016229</name>
</gene>
<feature type="chain" id="PRO_5044274089" evidence="2">
    <location>
        <begin position="26"/>
        <end position="419"/>
    </location>
</feature>
<feature type="transmembrane region" description="Helical" evidence="1">
    <location>
        <begin position="230"/>
        <end position="250"/>
    </location>
</feature>
<feature type="transmembrane region" description="Helical" evidence="1">
    <location>
        <begin position="172"/>
        <end position="194"/>
    </location>
</feature>
<feature type="transmembrane region" description="Helical" evidence="1">
    <location>
        <begin position="382"/>
        <end position="402"/>
    </location>
</feature>
<dbReference type="Pfam" id="PF10693">
    <property type="entry name" value="DUF2499"/>
    <property type="match status" value="1"/>
</dbReference>
<evidence type="ECO:0000256" key="2">
    <source>
        <dbReference type="SAM" id="SignalP"/>
    </source>
</evidence>
<dbReference type="Proteomes" id="UP001515480">
    <property type="component" value="Unassembled WGS sequence"/>
</dbReference>
<feature type="transmembrane region" description="Helical" evidence="1">
    <location>
        <begin position="69"/>
        <end position="89"/>
    </location>
</feature>
<dbReference type="EMBL" id="JBGBPQ010000029">
    <property type="protein sequence ID" value="KAL1496266.1"/>
    <property type="molecule type" value="Genomic_DNA"/>
</dbReference>